<dbReference type="Pfam" id="PF00754">
    <property type="entry name" value="F5_F8_type_C"/>
    <property type="match status" value="2"/>
</dbReference>
<evidence type="ECO:0000259" key="3">
    <source>
        <dbReference type="PROSITE" id="PS50022"/>
    </source>
</evidence>
<dbReference type="CDD" id="cd08023">
    <property type="entry name" value="GH16_laminarinase_like"/>
    <property type="match status" value="1"/>
</dbReference>
<dbReference type="Pfam" id="PF00722">
    <property type="entry name" value="Glyco_hydro_16"/>
    <property type="match status" value="1"/>
</dbReference>
<dbReference type="InterPro" id="IPR050546">
    <property type="entry name" value="Glycosyl_Hydrlase_16"/>
</dbReference>
<feature type="chain" id="PRO_5045242367" evidence="2">
    <location>
        <begin position="25"/>
        <end position="632"/>
    </location>
</feature>
<comment type="caution">
    <text evidence="5">The sequence shown here is derived from an EMBL/GenBank/DDBJ whole genome shotgun (WGS) entry which is preliminary data.</text>
</comment>
<dbReference type="PANTHER" id="PTHR10963">
    <property type="entry name" value="GLYCOSYL HYDROLASE-RELATED"/>
    <property type="match status" value="1"/>
</dbReference>
<dbReference type="Proteomes" id="UP000632222">
    <property type="component" value="Unassembled WGS sequence"/>
</dbReference>
<sequence length="632" mass="69391">MKLKLLTPIALALLLGSCSHSSFPAQTAQVQKQAVNLALNKTASASSFENPNVFKASSAVDGVLDSRWASAFGQDNQWLSVDLGSVQDLGEVQVFWEAAYATSYRIDVSDDGTTWRNGIKTVTKTSNTDGVADKISLPAGTRARFVRVWGLTRALAAYGYSIREVQVYAPANTGLPTGPTVLVSDNQKLYASTTQDRGVDTAFAGDGNLSTRWASGIAQKAWLMMDLGAATRIDRVELNWETAWSSQYQLEVSNDRVNWTPVGGVQTNPQVIDGQTPKPAAAEYTDVITLNLQQPYRYIRMNSSKRGWSAGDGSQWGISLYEFKVYGAGGADNPAVIPEPTPTGSTWTQVWSDEFDSTATPVKVNTANWNYEIGDGCAQGICGWGNGEREYYTDSLSNVFLQNGLLNIVLRKNDQGRAYTSGRITTAGKKEFLYGRIQARLKMNMPTTANGAKDGAVGVWGAFWMLGFDVNDPYQGWPNAGEIDIMENIGYSWWHSSSLHGPGYYGGGSIGESYNKVDTANGIAAGNFPTFKATDWHTYEVEWDNTKVLFKLDSQVYRTILRSEVEARGYWVFNRPNFILLNVAYDGAYPSAYRNNAQNFTGAKTPEGLAVLAENNMPHSMQVDFVRVFQKK</sequence>
<dbReference type="PROSITE" id="PS50022">
    <property type="entry name" value="FA58C_3"/>
    <property type="match status" value="2"/>
</dbReference>
<dbReference type="Gene3D" id="2.60.120.260">
    <property type="entry name" value="Galactose-binding domain-like"/>
    <property type="match status" value="2"/>
</dbReference>
<reference evidence="6" key="1">
    <citation type="journal article" date="2019" name="Int. J. Syst. Evol. Microbiol.">
        <title>The Global Catalogue of Microorganisms (GCM) 10K type strain sequencing project: providing services to taxonomists for standard genome sequencing and annotation.</title>
        <authorList>
            <consortium name="The Broad Institute Genomics Platform"/>
            <consortium name="The Broad Institute Genome Sequencing Center for Infectious Disease"/>
            <person name="Wu L."/>
            <person name="Ma J."/>
        </authorList>
    </citation>
    <scope>NUCLEOTIDE SEQUENCE [LARGE SCALE GENOMIC DNA]</scope>
    <source>
        <strain evidence="6">JCM 14370</strain>
    </source>
</reference>
<dbReference type="PANTHER" id="PTHR10963:SF55">
    <property type="entry name" value="GLYCOSIDE HYDROLASE FAMILY 16 PROTEIN"/>
    <property type="match status" value="1"/>
</dbReference>
<dbReference type="PROSITE" id="PS51257">
    <property type="entry name" value="PROKAR_LIPOPROTEIN"/>
    <property type="match status" value="1"/>
</dbReference>
<dbReference type="SUPFAM" id="SSF49899">
    <property type="entry name" value="Concanavalin A-like lectins/glucanases"/>
    <property type="match status" value="1"/>
</dbReference>
<protein>
    <submittedName>
        <fullName evidence="5">Uncharacterized protein</fullName>
    </submittedName>
</protein>
<dbReference type="Gene3D" id="2.60.120.200">
    <property type="match status" value="1"/>
</dbReference>
<proteinExistence type="inferred from homology"/>
<dbReference type="InterPro" id="IPR013320">
    <property type="entry name" value="ConA-like_dom_sf"/>
</dbReference>
<evidence type="ECO:0000256" key="1">
    <source>
        <dbReference type="ARBA" id="ARBA00006865"/>
    </source>
</evidence>
<feature type="domain" description="GH16" evidence="4">
    <location>
        <begin position="326"/>
        <end position="632"/>
    </location>
</feature>
<evidence type="ECO:0000313" key="5">
    <source>
        <dbReference type="EMBL" id="GGJ35996.1"/>
    </source>
</evidence>
<dbReference type="EMBL" id="BMOD01000007">
    <property type="protein sequence ID" value="GGJ35996.1"/>
    <property type="molecule type" value="Genomic_DNA"/>
</dbReference>
<keyword evidence="2" id="KW-0732">Signal</keyword>
<organism evidence="5 6">
    <name type="scientific">Deinococcus roseus</name>
    <dbReference type="NCBI Taxonomy" id="392414"/>
    <lineage>
        <taxon>Bacteria</taxon>
        <taxon>Thermotogati</taxon>
        <taxon>Deinococcota</taxon>
        <taxon>Deinococci</taxon>
        <taxon>Deinococcales</taxon>
        <taxon>Deinococcaceae</taxon>
        <taxon>Deinococcus</taxon>
    </lineage>
</organism>
<evidence type="ECO:0000259" key="4">
    <source>
        <dbReference type="PROSITE" id="PS51762"/>
    </source>
</evidence>
<dbReference type="SUPFAM" id="SSF49785">
    <property type="entry name" value="Galactose-binding domain-like"/>
    <property type="match status" value="2"/>
</dbReference>
<keyword evidence="6" id="KW-1185">Reference proteome</keyword>
<feature type="signal peptide" evidence="2">
    <location>
        <begin position="1"/>
        <end position="24"/>
    </location>
</feature>
<evidence type="ECO:0000256" key="2">
    <source>
        <dbReference type="SAM" id="SignalP"/>
    </source>
</evidence>
<feature type="domain" description="F5/8 type C" evidence="3">
    <location>
        <begin position="18"/>
        <end position="170"/>
    </location>
</feature>
<evidence type="ECO:0000313" key="6">
    <source>
        <dbReference type="Proteomes" id="UP000632222"/>
    </source>
</evidence>
<dbReference type="InterPro" id="IPR000757">
    <property type="entry name" value="Beta-glucanase-like"/>
</dbReference>
<dbReference type="PROSITE" id="PS51762">
    <property type="entry name" value="GH16_2"/>
    <property type="match status" value="1"/>
</dbReference>
<feature type="domain" description="F5/8 type C" evidence="3">
    <location>
        <begin position="172"/>
        <end position="328"/>
    </location>
</feature>
<dbReference type="InterPro" id="IPR008979">
    <property type="entry name" value="Galactose-bd-like_sf"/>
</dbReference>
<dbReference type="RefSeq" id="WP_189002800.1">
    <property type="nucleotide sequence ID" value="NZ_BMOD01000007.1"/>
</dbReference>
<name>A0ABQ2CZJ3_9DEIO</name>
<comment type="similarity">
    <text evidence="1">Belongs to the glycosyl hydrolase 16 family.</text>
</comment>
<gene>
    <name evidence="5" type="ORF">GCM10008938_22650</name>
</gene>
<dbReference type="InterPro" id="IPR000421">
    <property type="entry name" value="FA58C"/>
</dbReference>
<accession>A0ABQ2CZJ3</accession>